<name>A0A8S5LVR4_9CAUD</name>
<dbReference type="Pfam" id="PF13597">
    <property type="entry name" value="NRDD"/>
    <property type="match status" value="1"/>
</dbReference>
<dbReference type="GO" id="GO:0008998">
    <property type="term" value="F:ribonucleoside-triphosphate reductase (thioredoxin) activity"/>
    <property type="evidence" value="ECO:0007669"/>
    <property type="project" value="InterPro"/>
</dbReference>
<evidence type="ECO:0000313" key="1">
    <source>
        <dbReference type="EMBL" id="DAD74000.1"/>
    </source>
</evidence>
<dbReference type="PANTHER" id="PTHR21075">
    <property type="entry name" value="ANAEROBIC RIBONUCLEOSIDE-TRIPHOSPHATE REDUCTASE"/>
    <property type="match status" value="1"/>
</dbReference>
<dbReference type="EMBL" id="BK014750">
    <property type="protein sequence ID" value="DAD74000.1"/>
    <property type="molecule type" value="Genomic_DNA"/>
</dbReference>
<dbReference type="GO" id="GO:0006260">
    <property type="term" value="P:DNA replication"/>
    <property type="evidence" value="ECO:0007669"/>
    <property type="project" value="InterPro"/>
</dbReference>
<sequence length="305" mass="35321">MSKISLSPDLIKRIMKIDTVEDKINFINNYMVAQNAATGSEVDQNANVTRKNIATMAAELPKKDMILLNRVKMYLKLTEMYDEATAMQYIADLNHHIIYKHDETSIFPYCCSITLYPFLLDGLTKLGGSSSAPKHLDSFCGCFNNLMFLVAGQFAGATATPEFLTYFDYFARLDYGQDYIYHLDQPVEFLNGRTLTLKDKLEHFFAQVVYTINQPAGARGYQSLFWNIAYFDKYYFESIFKDFFFPDGNEPCWETTKELQKLFMRWFNAERLKIADLTFPVETANMYVKDGKYADEEMATFFAEQ</sequence>
<dbReference type="GO" id="GO:0009265">
    <property type="term" value="P:2'-deoxyribonucleotide biosynthetic process"/>
    <property type="evidence" value="ECO:0007669"/>
    <property type="project" value="TreeGrafter"/>
</dbReference>
<protein>
    <submittedName>
        <fullName evidence="1">Anaerobic ribonucleoside triphosphate reductase</fullName>
    </submittedName>
</protein>
<organism evidence="1">
    <name type="scientific">Siphoviridae sp. ctkzC12</name>
    <dbReference type="NCBI Taxonomy" id="2826446"/>
    <lineage>
        <taxon>Viruses</taxon>
        <taxon>Duplodnaviria</taxon>
        <taxon>Heunggongvirae</taxon>
        <taxon>Uroviricota</taxon>
        <taxon>Caudoviricetes</taxon>
    </lineage>
</organism>
<proteinExistence type="predicted"/>
<accession>A0A8S5LVR4</accession>
<dbReference type="InterPro" id="IPR012833">
    <property type="entry name" value="NrdD"/>
</dbReference>
<dbReference type="SUPFAM" id="SSF51998">
    <property type="entry name" value="PFL-like glycyl radical enzymes"/>
    <property type="match status" value="1"/>
</dbReference>
<dbReference type="GO" id="GO:0004748">
    <property type="term" value="F:ribonucleoside-diphosphate reductase activity, thioredoxin disulfide as acceptor"/>
    <property type="evidence" value="ECO:0007669"/>
    <property type="project" value="TreeGrafter"/>
</dbReference>
<dbReference type="Gene3D" id="3.20.70.20">
    <property type="match status" value="1"/>
</dbReference>
<reference evidence="1" key="1">
    <citation type="journal article" date="2021" name="Proc. Natl. Acad. Sci. U.S.A.">
        <title>A Catalog of Tens of Thousands of Viruses from Human Metagenomes Reveals Hidden Associations with Chronic Diseases.</title>
        <authorList>
            <person name="Tisza M.J."/>
            <person name="Buck C.B."/>
        </authorList>
    </citation>
    <scope>NUCLEOTIDE SEQUENCE</scope>
    <source>
        <strain evidence="1">CtkzC12</strain>
    </source>
</reference>
<dbReference type="PANTHER" id="PTHR21075:SF0">
    <property type="entry name" value="ANAEROBIC RIBONUCLEOSIDE-TRIPHOSPHATE REDUCTASE"/>
    <property type="match status" value="1"/>
</dbReference>